<evidence type="ECO:0000313" key="2">
    <source>
        <dbReference type="Proteomes" id="UP000585474"/>
    </source>
</evidence>
<accession>A0A7J0EZC4</accession>
<dbReference type="AlphaFoldDB" id="A0A7J0EZC4"/>
<evidence type="ECO:0000313" key="1">
    <source>
        <dbReference type="EMBL" id="GFY91784.1"/>
    </source>
</evidence>
<protein>
    <submittedName>
        <fullName evidence="1">Uncharacterized protein</fullName>
    </submittedName>
</protein>
<sequence>MGGKRIPRGLMTSPMQNFKLLNHEPSSSRQIEETRWSTRVVDPKKIYGLDDKVMSLQIWLVKDKGDWDCWDARDWKNHALLDNFRHETSEEPLPS</sequence>
<proteinExistence type="predicted"/>
<organism evidence="1 2">
    <name type="scientific">Actinidia rufa</name>
    <dbReference type="NCBI Taxonomy" id="165716"/>
    <lineage>
        <taxon>Eukaryota</taxon>
        <taxon>Viridiplantae</taxon>
        <taxon>Streptophyta</taxon>
        <taxon>Embryophyta</taxon>
        <taxon>Tracheophyta</taxon>
        <taxon>Spermatophyta</taxon>
        <taxon>Magnoliopsida</taxon>
        <taxon>eudicotyledons</taxon>
        <taxon>Gunneridae</taxon>
        <taxon>Pentapetalae</taxon>
        <taxon>asterids</taxon>
        <taxon>Ericales</taxon>
        <taxon>Actinidiaceae</taxon>
        <taxon>Actinidia</taxon>
    </lineage>
</organism>
<reference evidence="1 2" key="1">
    <citation type="submission" date="2019-07" db="EMBL/GenBank/DDBJ databases">
        <title>De Novo Assembly of kiwifruit Actinidia rufa.</title>
        <authorList>
            <person name="Sugita-Konishi S."/>
            <person name="Sato K."/>
            <person name="Mori E."/>
            <person name="Abe Y."/>
            <person name="Kisaki G."/>
            <person name="Hamano K."/>
            <person name="Suezawa K."/>
            <person name="Otani M."/>
            <person name="Fukuda T."/>
            <person name="Manabe T."/>
            <person name="Gomi K."/>
            <person name="Tabuchi M."/>
            <person name="Akimitsu K."/>
            <person name="Kataoka I."/>
        </authorList>
    </citation>
    <scope>NUCLEOTIDE SEQUENCE [LARGE SCALE GENOMIC DNA]</scope>
    <source>
        <strain evidence="2">cv. Fuchu</strain>
    </source>
</reference>
<comment type="caution">
    <text evidence="1">The sequence shown here is derived from an EMBL/GenBank/DDBJ whole genome shotgun (WGS) entry which is preliminary data.</text>
</comment>
<dbReference type="Proteomes" id="UP000585474">
    <property type="component" value="Unassembled WGS sequence"/>
</dbReference>
<dbReference type="EMBL" id="BJWL01000008">
    <property type="protein sequence ID" value="GFY91784.1"/>
    <property type="molecule type" value="Genomic_DNA"/>
</dbReference>
<gene>
    <name evidence="1" type="ORF">Acr_08g0001800</name>
</gene>
<keyword evidence="2" id="KW-1185">Reference proteome</keyword>
<name>A0A7J0EZC4_9ERIC</name>